<evidence type="ECO:0000256" key="3">
    <source>
        <dbReference type="ARBA" id="ARBA00023212"/>
    </source>
</evidence>
<dbReference type="GeneTree" id="ENSGT00940000154745"/>
<comment type="similarity">
    <text evidence="5">Belongs to the PIERCE1 family.</text>
</comment>
<keyword evidence="2" id="KW-0963">Cytoplasm</keyword>
<evidence type="ECO:0000256" key="4">
    <source>
        <dbReference type="ARBA" id="ARBA00023273"/>
    </source>
</evidence>
<gene>
    <name evidence="7" type="primary">PIERCE1</name>
</gene>
<comment type="subcellular location">
    <subcellularLocation>
        <location evidence="1">Cytoplasm</location>
        <location evidence="1">Cytoskeleton</location>
        <location evidence="1">Cilium axoneme</location>
    </subcellularLocation>
</comment>
<keyword evidence="3" id="KW-0206">Cytoskeleton</keyword>
<keyword evidence="8" id="KW-1185">Reference proteome</keyword>
<reference evidence="7" key="1">
    <citation type="submission" date="2025-08" db="UniProtKB">
        <authorList>
            <consortium name="Ensembl"/>
        </authorList>
    </citation>
    <scope>IDENTIFICATION</scope>
</reference>
<dbReference type="InterPro" id="IPR026507">
    <property type="entry name" value="PIRC1/2"/>
</dbReference>
<evidence type="ECO:0000313" key="7">
    <source>
        <dbReference type="Ensembl" id="ENSLLEP00000016802.1"/>
    </source>
</evidence>
<organism evidence="7 8">
    <name type="scientific">Leptobrachium leishanense</name>
    <name type="common">Leishan spiny toad</name>
    <dbReference type="NCBI Taxonomy" id="445787"/>
    <lineage>
        <taxon>Eukaryota</taxon>
        <taxon>Metazoa</taxon>
        <taxon>Chordata</taxon>
        <taxon>Craniata</taxon>
        <taxon>Vertebrata</taxon>
        <taxon>Euteleostomi</taxon>
        <taxon>Amphibia</taxon>
        <taxon>Batrachia</taxon>
        <taxon>Anura</taxon>
        <taxon>Pelobatoidea</taxon>
        <taxon>Megophryidae</taxon>
        <taxon>Leptobrachium</taxon>
    </lineage>
</organism>
<accession>A0A8C5MNX5</accession>
<evidence type="ECO:0000256" key="2">
    <source>
        <dbReference type="ARBA" id="ARBA00022490"/>
    </source>
</evidence>
<dbReference type="GO" id="GO:0035082">
    <property type="term" value="P:axoneme assembly"/>
    <property type="evidence" value="ECO:0007669"/>
    <property type="project" value="InterPro"/>
</dbReference>
<dbReference type="GO" id="GO:0005879">
    <property type="term" value="C:axonemal microtubule"/>
    <property type="evidence" value="ECO:0007669"/>
    <property type="project" value="InterPro"/>
</dbReference>
<name>A0A8C5MNX5_9ANUR</name>
<reference evidence="7" key="2">
    <citation type="submission" date="2025-09" db="UniProtKB">
        <authorList>
            <consortium name="Ensembl"/>
        </authorList>
    </citation>
    <scope>IDENTIFICATION</scope>
</reference>
<dbReference type="Pfam" id="PF14892">
    <property type="entry name" value="PIRC1_2"/>
    <property type="match status" value="1"/>
</dbReference>
<dbReference type="AlphaFoldDB" id="A0A8C5MNX5"/>
<evidence type="ECO:0000256" key="1">
    <source>
        <dbReference type="ARBA" id="ARBA00004430"/>
    </source>
</evidence>
<dbReference type="PANTHER" id="PTHR20899">
    <property type="entry name" value="PIERCE HOMOLOG"/>
    <property type="match status" value="1"/>
</dbReference>
<sequence>MVTGALVRILTISCSQEPFRSQDRLTVSENLTMDPSPPQELEKNFPKTSDFYRVNKDLPAKFNHPESWRRGYRSKAGNPLYKTTNQTYGSRPPTVHEMPTMFVSKSSKFSDLGAKCGMYRNNGLNVSTEKSYVTGVDNFITAYDTMNFHRSFNMKGPSE</sequence>
<proteinExistence type="inferred from homology"/>
<protein>
    <submittedName>
        <fullName evidence="7">Piercer of microtubule wall 1</fullName>
    </submittedName>
</protein>
<evidence type="ECO:0000256" key="6">
    <source>
        <dbReference type="SAM" id="MobiDB-lite"/>
    </source>
</evidence>
<feature type="region of interest" description="Disordered" evidence="6">
    <location>
        <begin position="73"/>
        <end position="94"/>
    </location>
</feature>
<keyword evidence="4" id="KW-0966">Cell projection</keyword>
<dbReference type="Ensembl" id="ENSLLET00000017441.1">
    <property type="protein sequence ID" value="ENSLLEP00000016802.1"/>
    <property type="gene ID" value="ENSLLEG00000010691.1"/>
</dbReference>
<dbReference type="PANTHER" id="PTHR20899:SF1">
    <property type="entry name" value="PIERCER OF MICROTUBULE WALL 1 PROTEIN"/>
    <property type="match status" value="1"/>
</dbReference>
<dbReference type="Proteomes" id="UP000694569">
    <property type="component" value="Unplaced"/>
</dbReference>
<evidence type="ECO:0000256" key="5">
    <source>
        <dbReference type="ARBA" id="ARBA00038014"/>
    </source>
</evidence>
<dbReference type="OrthoDB" id="546383at2759"/>
<evidence type="ECO:0000313" key="8">
    <source>
        <dbReference type="Proteomes" id="UP000694569"/>
    </source>
</evidence>